<evidence type="ECO:0000313" key="2">
    <source>
        <dbReference type="EMBL" id="AJE40583.1"/>
    </source>
</evidence>
<dbReference type="STRING" id="40318.SNOD_11380"/>
<dbReference type="HOGENOM" id="CLU_1502679_0_0_11"/>
<dbReference type="AlphaFoldDB" id="A0A0B5DAH5"/>
<feature type="transmembrane region" description="Helical" evidence="1">
    <location>
        <begin position="68"/>
        <end position="86"/>
    </location>
</feature>
<keyword evidence="4" id="KW-1185">Reference proteome</keyword>
<evidence type="ECO:0008006" key="6">
    <source>
        <dbReference type="Google" id="ProtNLM"/>
    </source>
</evidence>
<organism evidence="2 4">
    <name type="scientific">Streptomyces nodosus</name>
    <dbReference type="NCBI Taxonomy" id="40318"/>
    <lineage>
        <taxon>Bacteria</taxon>
        <taxon>Bacillati</taxon>
        <taxon>Actinomycetota</taxon>
        <taxon>Actinomycetes</taxon>
        <taxon>Kitasatosporales</taxon>
        <taxon>Streptomycetaceae</taxon>
        <taxon>Streptomyces</taxon>
    </lineage>
</organism>
<dbReference type="Proteomes" id="UP000031526">
    <property type="component" value="Chromosome"/>
</dbReference>
<keyword evidence="1" id="KW-1133">Transmembrane helix</keyword>
<dbReference type="OrthoDB" id="4327547at2"/>
<name>A0A0B5DAH5_9ACTN</name>
<protein>
    <recommendedName>
        <fullName evidence="6">YcxB family protein</fullName>
    </recommendedName>
</protein>
<dbReference type="EMBL" id="CP023747">
    <property type="protein sequence ID" value="QEV39142.1"/>
    <property type="molecule type" value="Genomic_DNA"/>
</dbReference>
<reference evidence="2 4" key="2">
    <citation type="journal article" date="2016" name="Appl. Microbiol. Biotechnol.">
        <title>Exploiting the genome sequence of Streptomyces nodosus for enhanced antibiotic production.</title>
        <authorList>
            <person name="Sweeney P."/>
            <person name="Murphy C.D."/>
            <person name="Caffrey P."/>
        </authorList>
    </citation>
    <scope>NUCLEOTIDE SEQUENCE [LARGE SCALE GENOMIC DNA]</scope>
    <source>
        <strain evidence="2 4">ATCC 14899</strain>
    </source>
</reference>
<feature type="transmembrane region" description="Helical" evidence="1">
    <location>
        <begin position="40"/>
        <end position="62"/>
    </location>
</feature>
<dbReference type="KEGG" id="snq:CP978_11720"/>
<evidence type="ECO:0000313" key="4">
    <source>
        <dbReference type="Proteomes" id="UP000031526"/>
    </source>
</evidence>
<proteinExistence type="predicted"/>
<dbReference type="EMBL" id="CP009313">
    <property type="protein sequence ID" value="AJE40583.1"/>
    <property type="molecule type" value="Genomic_DNA"/>
</dbReference>
<evidence type="ECO:0000256" key="1">
    <source>
        <dbReference type="SAM" id="Phobius"/>
    </source>
</evidence>
<evidence type="ECO:0000313" key="5">
    <source>
        <dbReference type="Proteomes" id="UP000325763"/>
    </source>
</evidence>
<keyword evidence="1" id="KW-0472">Membrane</keyword>
<reference evidence="4" key="1">
    <citation type="submission" date="2014-09" db="EMBL/GenBank/DDBJ databases">
        <title>Sequence of the Streptomyces nodosus genome.</title>
        <authorList>
            <person name="Sweeney P."/>
            <person name="Stephens N."/>
            <person name="Murphy C."/>
            <person name="Caffrey P."/>
        </authorList>
    </citation>
    <scope>NUCLEOTIDE SEQUENCE [LARGE SCALE GENOMIC DNA]</scope>
    <source>
        <strain evidence="4">ATCC 14899</strain>
    </source>
</reference>
<accession>A0A0B5DAH5</accession>
<keyword evidence="1" id="KW-0812">Transmembrane</keyword>
<sequence length="179" mass="19839">MTEQTVEQRATEVVLEYEYRQDELTDAVRLMLRKRGRAGLIHRPVFLVCVGLLGAAVFASGVLQDDPVFFVFGGMFVVWPVLMARVPGITARQLLRANQHHGVMRVTVGEQGMRTVSAHADIRLGWANYGSYAETEQCFVLRSPDRIGACAAVLVKRGASTPEDVDRLRTLLDGSLPRV</sequence>
<dbReference type="RefSeq" id="WP_043440087.1">
    <property type="nucleotide sequence ID" value="NZ_CP009313.1"/>
</dbReference>
<gene>
    <name evidence="3" type="ORF">CP978_11720</name>
    <name evidence="2" type="ORF">SNOD_11380</name>
</gene>
<evidence type="ECO:0000313" key="3">
    <source>
        <dbReference type="EMBL" id="QEV39142.1"/>
    </source>
</evidence>
<reference evidence="3 5" key="3">
    <citation type="submission" date="2017-09" db="EMBL/GenBank/DDBJ databases">
        <title>Streptomyces genome completion.</title>
        <authorList>
            <person name="Lee N."/>
            <person name="Cho B.-K."/>
        </authorList>
    </citation>
    <scope>NUCLEOTIDE SEQUENCE [LARGE SCALE GENOMIC DNA]</scope>
    <source>
        <strain evidence="3 5">ATCC 14899</strain>
    </source>
</reference>
<dbReference type="Proteomes" id="UP000325763">
    <property type="component" value="Chromosome"/>
</dbReference>